<keyword evidence="2" id="KW-1185">Reference proteome</keyword>
<accession>A0A9P0A5Z6</accession>
<evidence type="ECO:0000313" key="1">
    <source>
        <dbReference type="EMBL" id="CAH0384783.1"/>
    </source>
</evidence>
<name>A0A9P0A5Z6_BEMTA</name>
<evidence type="ECO:0000313" key="2">
    <source>
        <dbReference type="Proteomes" id="UP001152759"/>
    </source>
</evidence>
<dbReference type="Proteomes" id="UP001152759">
    <property type="component" value="Chromosome 2"/>
</dbReference>
<sequence>MQLKKFKTKNEAVFASTDLDEYYEKFRAKMNKESFDFHMNGFGWLLKKIQGMELRVNRYYALHRRGTYVKVLFSMKHIVNVNNGALNDCSLFAILGKFDPKEAQNKYRAEKSLLYRVSGS</sequence>
<protein>
    <submittedName>
        <fullName evidence="1">Uncharacterized protein</fullName>
    </submittedName>
</protein>
<organism evidence="1 2">
    <name type="scientific">Bemisia tabaci</name>
    <name type="common">Sweetpotato whitefly</name>
    <name type="synonym">Aleurodes tabaci</name>
    <dbReference type="NCBI Taxonomy" id="7038"/>
    <lineage>
        <taxon>Eukaryota</taxon>
        <taxon>Metazoa</taxon>
        <taxon>Ecdysozoa</taxon>
        <taxon>Arthropoda</taxon>
        <taxon>Hexapoda</taxon>
        <taxon>Insecta</taxon>
        <taxon>Pterygota</taxon>
        <taxon>Neoptera</taxon>
        <taxon>Paraneoptera</taxon>
        <taxon>Hemiptera</taxon>
        <taxon>Sternorrhyncha</taxon>
        <taxon>Aleyrodoidea</taxon>
        <taxon>Aleyrodidae</taxon>
        <taxon>Aleyrodinae</taxon>
        <taxon>Bemisia</taxon>
    </lineage>
</organism>
<dbReference type="EMBL" id="OU963863">
    <property type="protein sequence ID" value="CAH0384783.1"/>
    <property type="molecule type" value="Genomic_DNA"/>
</dbReference>
<proteinExistence type="predicted"/>
<dbReference type="AlphaFoldDB" id="A0A9P0A5Z6"/>
<gene>
    <name evidence="1" type="ORF">BEMITA_LOCUS4076</name>
</gene>
<reference evidence="1" key="1">
    <citation type="submission" date="2021-12" db="EMBL/GenBank/DDBJ databases">
        <authorList>
            <person name="King R."/>
        </authorList>
    </citation>
    <scope>NUCLEOTIDE SEQUENCE</scope>
</reference>